<dbReference type="Gene3D" id="1.10.287.130">
    <property type="match status" value="1"/>
</dbReference>
<feature type="transmembrane region" description="Helical" evidence="8">
    <location>
        <begin position="15"/>
        <end position="36"/>
    </location>
</feature>
<keyword evidence="3" id="KW-0597">Phosphoprotein</keyword>
<gene>
    <name evidence="10" type="ORF">ACFS7Z_00120</name>
</gene>
<dbReference type="EMBL" id="JBHUOX010000001">
    <property type="protein sequence ID" value="MFD2998751.1"/>
    <property type="molecule type" value="Genomic_DNA"/>
</dbReference>
<dbReference type="InterPro" id="IPR036890">
    <property type="entry name" value="HATPase_C_sf"/>
</dbReference>
<keyword evidence="4" id="KW-0808">Transferase</keyword>
<keyword evidence="7 8" id="KW-1133">Transmembrane helix</keyword>
<reference evidence="11" key="1">
    <citation type="journal article" date="2019" name="Int. J. Syst. Evol. Microbiol.">
        <title>The Global Catalogue of Microorganisms (GCM) 10K type strain sequencing project: providing services to taxonomists for standard genome sequencing and annotation.</title>
        <authorList>
            <consortium name="The Broad Institute Genomics Platform"/>
            <consortium name="The Broad Institute Genome Sequencing Center for Infectious Disease"/>
            <person name="Wu L."/>
            <person name="Ma J."/>
        </authorList>
    </citation>
    <scope>NUCLEOTIDE SEQUENCE [LARGE SCALE GENOMIC DNA]</scope>
    <source>
        <strain evidence="11">KCTC 23984</strain>
    </source>
</reference>
<evidence type="ECO:0000256" key="8">
    <source>
        <dbReference type="SAM" id="Phobius"/>
    </source>
</evidence>
<dbReference type="SUPFAM" id="SSF47384">
    <property type="entry name" value="Homodimeric domain of signal transducing histidine kinase"/>
    <property type="match status" value="1"/>
</dbReference>
<evidence type="ECO:0000313" key="10">
    <source>
        <dbReference type="EMBL" id="MFD2998751.1"/>
    </source>
</evidence>
<evidence type="ECO:0000256" key="3">
    <source>
        <dbReference type="ARBA" id="ARBA00022553"/>
    </source>
</evidence>
<evidence type="ECO:0000256" key="6">
    <source>
        <dbReference type="ARBA" id="ARBA00022777"/>
    </source>
</evidence>
<dbReference type="EC" id="2.7.13.3" evidence="2"/>
<dbReference type="Pfam" id="PF00512">
    <property type="entry name" value="HisKA"/>
    <property type="match status" value="1"/>
</dbReference>
<dbReference type="CDD" id="cd00082">
    <property type="entry name" value="HisKA"/>
    <property type="match status" value="1"/>
</dbReference>
<protein>
    <recommendedName>
        <fullName evidence="2">histidine kinase</fullName>
        <ecNumber evidence="2">2.7.13.3</ecNumber>
    </recommendedName>
</protein>
<dbReference type="InterPro" id="IPR050428">
    <property type="entry name" value="TCS_sensor_his_kinase"/>
</dbReference>
<comment type="caution">
    <text evidence="10">The sequence shown here is derived from an EMBL/GenBank/DDBJ whole genome shotgun (WGS) entry which is preliminary data.</text>
</comment>
<dbReference type="CDD" id="cd00075">
    <property type="entry name" value="HATPase"/>
    <property type="match status" value="1"/>
</dbReference>
<keyword evidence="8" id="KW-0472">Membrane</keyword>
<dbReference type="InterPro" id="IPR003594">
    <property type="entry name" value="HATPase_dom"/>
</dbReference>
<sequence length="434" mass="49576">MMKLAKLKLIDQLTLWFLLVTALVLLAGGVIVFHVVQREIIREDARRLQDTVELLARNLQEGTEIEQLDGYQVNIEELDPAAREIPLHVKDTVAWFPPHQHDERELRAVASYKINNRHYQITASNLVPEQDEIADGVVQSLGWTFILLLVLVGLLSRFLSWRILSPFNQTLQAVRSFSLAKQSPLRFGSTRTREFKLLNQFLEKMSRKAVADYRSLKEFTENASHELQTPLAVIRGKLELLMETEISDRQASLILAAHEAVERLSKTNQALTLLTRMENQEYKSTSLINLSTLLQHALRSYQELFQMKAIDLETEIEEEVEVRLNAALADILLHNLISNAIRHNNQDGRVKVTLTSARLLVQNTGKSPQLQPEELFHRFKKDNQSADSIGLGLAIVKQICDLNGFEASYQYQEGWHMLELLFIPPSRKMSEAAV</sequence>
<dbReference type="PANTHER" id="PTHR45436">
    <property type="entry name" value="SENSOR HISTIDINE KINASE YKOH"/>
    <property type="match status" value="1"/>
</dbReference>
<feature type="domain" description="Histidine kinase" evidence="9">
    <location>
        <begin position="222"/>
        <end position="427"/>
    </location>
</feature>
<dbReference type="RefSeq" id="WP_377479019.1">
    <property type="nucleotide sequence ID" value="NZ_JBHUOX010000001.1"/>
</dbReference>
<dbReference type="Pfam" id="PF02518">
    <property type="entry name" value="HATPase_c"/>
    <property type="match status" value="1"/>
</dbReference>
<evidence type="ECO:0000313" key="11">
    <source>
        <dbReference type="Proteomes" id="UP001597641"/>
    </source>
</evidence>
<dbReference type="SMART" id="SM00388">
    <property type="entry name" value="HisKA"/>
    <property type="match status" value="1"/>
</dbReference>
<keyword evidence="6 10" id="KW-0418">Kinase</keyword>
<evidence type="ECO:0000259" key="9">
    <source>
        <dbReference type="PROSITE" id="PS50109"/>
    </source>
</evidence>
<dbReference type="Proteomes" id="UP001597641">
    <property type="component" value="Unassembled WGS sequence"/>
</dbReference>
<accession>A0ABW6BNH0</accession>
<proteinExistence type="predicted"/>
<keyword evidence="11" id="KW-1185">Reference proteome</keyword>
<dbReference type="PANTHER" id="PTHR45436:SF5">
    <property type="entry name" value="SENSOR HISTIDINE KINASE TRCS"/>
    <property type="match status" value="1"/>
</dbReference>
<dbReference type="InterPro" id="IPR036097">
    <property type="entry name" value="HisK_dim/P_sf"/>
</dbReference>
<evidence type="ECO:0000256" key="7">
    <source>
        <dbReference type="ARBA" id="ARBA00022989"/>
    </source>
</evidence>
<dbReference type="Gene3D" id="3.30.565.10">
    <property type="entry name" value="Histidine kinase-like ATPase, C-terminal domain"/>
    <property type="match status" value="1"/>
</dbReference>
<dbReference type="InterPro" id="IPR005467">
    <property type="entry name" value="His_kinase_dom"/>
</dbReference>
<dbReference type="SMART" id="SM00387">
    <property type="entry name" value="HATPase_c"/>
    <property type="match status" value="1"/>
</dbReference>
<evidence type="ECO:0000256" key="2">
    <source>
        <dbReference type="ARBA" id="ARBA00012438"/>
    </source>
</evidence>
<dbReference type="GO" id="GO:0016301">
    <property type="term" value="F:kinase activity"/>
    <property type="evidence" value="ECO:0007669"/>
    <property type="project" value="UniProtKB-KW"/>
</dbReference>
<evidence type="ECO:0000256" key="1">
    <source>
        <dbReference type="ARBA" id="ARBA00000085"/>
    </source>
</evidence>
<organism evidence="10 11">
    <name type="scientific">Pontibacter toksunensis</name>
    <dbReference type="NCBI Taxonomy" id="1332631"/>
    <lineage>
        <taxon>Bacteria</taxon>
        <taxon>Pseudomonadati</taxon>
        <taxon>Bacteroidota</taxon>
        <taxon>Cytophagia</taxon>
        <taxon>Cytophagales</taxon>
        <taxon>Hymenobacteraceae</taxon>
        <taxon>Pontibacter</taxon>
    </lineage>
</organism>
<evidence type="ECO:0000256" key="5">
    <source>
        <dbReference type="ARBA" id="ARBA00022692"/>
    </source>
</evidence>
<evidence type="ECO:0000256" key="4">
    <source>
        <dbReference type="ARBA" id="ARBA00022679"/>
    </source>
</evidence>
<dbReference type="PROSITE" id="PS50109">
    <property type="entry name" value="HIS_KIN"/>
    <property type="match status" value="1"/>
</dbReference>
<comment type="catalytic activity">
    <reaction evidence="1">
        <text>ATP + protein L-histidine = ADP + protein N-phospho-L-histidine.</text>
        <dbReference type="EC" id="2.7.13.3"/>
    </reaction>
</comment>
<dbReference type="InterPro" id="IPR003661">
    <property type="entry name" value="HisK_dim/P_dom"/>
</dbReference>
<name>A0ABW6BNH0_9BACT</name>
<feature type="transmembrane region" description="Helical" evidence="8">
    <location>
        <begin position="141"/>
        <end position="161"/>
    </location>
</feature>
<dbReference type="SUPFAM" id="SSF55874">
    <property type="entry name" value="ATPase domain of HSP90 chaperone/DNA topoisomerase II/histidine kinase"/>
    <property type="match status" value="1"/>
</dbReference>
<keyword evidence="5 8" id="KW-0812">Transmembrane</keyword>